<name>A0ABS8WXA6_DATST</name>
<evidence type="ECO:0000313" key="2">
    <source>
        <dbReference type="EMBL" id="MCE3216119.1"/>
    </source>
</evidence>
<sequence length="95" mass="10370">MLHFFDMGKSTQSTPAPMEGRMNRSEGKSLSYIPQIVKNGVVTVTIEEDDIKAQLKHSEMTLIGLVQDNNLPPKSGSTDEAGGSFDVMDDDLPTK</sequence>
<evidence type="ECO:0000256" key="1">
    <source>
        <dbReference type="SAM" id="MobiDB-lite"/>
    </source>
</evidence>
<comment type="caution">
    <text evidence="2">The sequence shown here is derived from an EMBL/GenBank/DDBJ whole genome shotgun (WGS) entry which is preliminary data.</text>
</comment>
<evidence type="ECO:0000313" key="3">
    <source>
        <dbReference type="Proteomes" id="UP000823775"/>
    </source>
</evidence>
<organism evidence="2 3">
    <name type="scientific">Datura stramonium</name>
    <name type="common">Jimsonweed</name>
    <name type="synonym">Common thornapple</name>
    <dbReference type="NCBI Taxonomy" id="4076"/>
    <lineage>
        <taxon>Eukaryota</taxon>
        <taxon>Viridiplantae</taxon>
        <taxon>Streptophyta</taxon>
        <taxon>Embryophyta</taxon>
        <taxon>Tracheophyta</taxon>
        <taxon>Spermatophyta</taxon>
        <taxon>Magnoliopsida</taxon>
        <taxon>eudicotyledons</taxon>
        <taxon>Gunneridae</taxon>
        <taxon>Pentapetalae</taxon>
        <taxon>asterids</taxon>
        <taxon>lamiids</taxon>
        <taxon>Solanales</taxon>
        <taxon>Solanaceae</taxon>
        <taxon>Solanoideae</taxon>
        <taxon>Datureae</taxon>
        <taxon>Datura</taxon>
    </lineage>
</organism>
<dbReference type="EMBL" id="JACEIK010012365">
    <property type="protein sequence ID" value="MCE3216119.1"/>
    <property type="molecule type" value="Genomic_DNA"/>
</dbReference>
<feature type="region of interest" description="Disordered" evidence="1">
    <location>
        <begin position="1"/>
        <end position="27"/>
    </location>
</feature>
<feature type="compositionally biased region" description="Polar residues" evidence="1">
    <location>
        <begin position="67"/>
        <end position="78"/>
    </location>
</feature>
<keyword evidence="3" id="KW-1185">Reference proteome</keyword>
<accession>A0ABS8WXA6</accession>
<dbReference type="Proteomes" id="UP000823775">
    <property type="component" value="Unassembled WGS sequence"/>
</dbReference>
<gene>
    <name evidence="2" type="ORF">HAX54_004970</name>
</gene>
<feature type="region of interest" description="Disordered" evidence="1">
    <location>
        <begin position="66"/>
        <end position="95"/>
    </location>
</feature>
<protein>
    <submittedName>
        <fullName evidence="2">Uncharacterized protein</fullName>
    </submittedName>
</protein>
<reference evidence="2 3" key="1">
    <citation type="journal article" date="2021" name="BMC Genomics">
        <title>Datura genome reveals duplications of psychoactive alkaloid biosynthetic genes and high mutation rate following tissue culture.</title>
        <authorList>
            <person name="Rajewski A."/>
            <person name="Carter-House D."/>
            <person name="Stajich J."/>
            <person name="Litt A."/>
        </authorList>
    </citation>
    <scope>NUCLEOTIDE SEQUENCE [LARGE SCALE GENOMIC DNA]</scope>
    <source>
        <strain evidence="2">AR-01</strain>
    </source>
</reference>
<proteinExistence type="predicted"/>